<dbReference type="SMART" id="SM00842">
    <property type="entry name" value="FtsA"/>
    <property type="match status" value="1"/>
</dbReference>
<comment type="subcellular location">
    <subcellularLocation>
        <location evidence="5">Cell membrane</location>
        <topology evidence="5">Peripheral membrane protein</topology>
        <orientation evidence="5">Cytoplasmic side</orientation>
    </subcellularLocation>
    <text evidence="5">Localizes to the Z ring in an FtsZ-dependent manner. Targeted to the membrane through a conserved C-terminal amphipathic helix.</text>
</comment>
<dbReference type="Pfam" id="PF14450">
    <property type="entry name" value="FtsA"/>
    <property type="match status" value="1"/>
</dbReference>
<proteinExistence type="inferred from homology"/>
<dbReference type="PIRSF" id="PIRSF003101">
    <property type="entry name" value="FtsA"/>
    <property type="match status" value="1"/>
</dbReference>
<keyword evidence="3 5" id="KW-0472">Membrane</keyword>
<comment type="subunit">
    <text evidence="5">Self-interacts. Interacts with FtsZ.</text>
</comment>
<accession>A0ABR5SHZ2</accession>
<evidence type="ECO:0000256" key="2">
    <source>
        <dbReference type="ARBA" id="ARBA00022618"/>
    </source>
</evidence>
<dbReference type="SUPFAM" id="SSF53067">
    <property type="entry name" value="Actin-like ATPase domain"/>
    <property type="match status" value="2"/>
</dbReference>
<comment type="similarity">
    <text evidence="5 6">Belongs to the FtsA/MreB family.</text>
</comment>
<dbReference type="Gene3D" id="3.30.1490.110">
    <property type="match status" value="1"/>
</dbReference>
<evidence type="ECO:0000256" key="6">
    <source>
        <dbReference type="PIRNR" id="PIRNR003101"/>
    </source>
</evidence>
<evidence type="ECO:0000313" key="8">
    <source>
        <dbReference type="EMBL" id="KWT89813.1"/>
    </source>
</evidence>
<keyword evidence="9" id="KW-1185">Reference proteome</keyword>
<dbReference type="EMBL" id="LNQR01000037">
    <property type="protein sequence ID" value="KWT89813.1"/>
    <property type="molecule type" value="Genomic_DNA"/>
</dbReference>
<evidence type="ECO:0000256" key="1">
    <source>
        <dbReference type="ARBA" id="ARBA00022475"/>
    </source>
</evidence>
<evidence type="ECO:0000256" key="3">
    <source>
        <dbReference type="ARBA" id="ARBA00023136"/>
    </source>
</evidence>
<sequence length="406" mass="43322">MGEGSYITGLDIGTSKIVAVVARVTETTTEVTGVGIVPSVGVRKGVIVDIESAAAAIREAVKKVRAISGVEVKEVCTGISDGQIKSFKSTGAIALTTDTITQRDVDKVMETAGTVYVPLDKEIMHMIPVEYIVDGEGQIHNPVGMKGMRLEVNVQVVAGSSNTIQNVIKCCEMAGVKAADIVFNPLASSAAVLRENEKDYGAILIDIGGGTTDIVVFKNGAFMGAAVIDIGGNQFTNDIAVGLRLPVAEAERLKKAYGMATFPDEYFGEEITVTADMEERRISKSFITEIIKARSEELTGMIKDAILGIPGFSWQPWSVVLTGAVAELKGLEGLIASVLDLPVRIGTCQLSGIGDKIRGPMYATTVGLVSYTRKRYYEGSSSDTFTTGQYSMSKWFKGLVGKFFNK</sequence>
<comment type="caution">
    <text evidence="8">The sequence shown here is derived from an EMBL/GenBank/DDBJ whole genome shotgun (WGS) entry which is preliminary data.</text>
</comment>
<dbReference type="PANTHER" id="PTHR32432">
    <property type="entry name" value="CELL DIVISION PROTEIN FTSA-RELATED"/>
    <property type="match status" value="1"/>
</dbReference>
<evidence type="ECO:0000256" key="5">
    <source>
        <dbReference type="HAMAP-Rule" id="MF_02033"/>
    </source>
</evidence>
<keyword evidence="2 5" id="KW-0132">Cell division</keyword>
<dbReference type="HAMAP" id="MF_02033">
    <property type="entry name" value="FtsA"/>
    <property type="match status" value="1"/>
</dbReference>
<dbReference type="RefSeq" id="WP_085051844.1">
    <property type="nucleotide sequence ID" value="NZ_LNQR01000037.1"/>
</dbReference>
<dbReference type="InterPro" id="IPR050696">
    <property type="entry name" value="FtsA/MreB"/>
</dbReference>
<evidence type="ECO:0000259" key="7">
    <source>
        <dbReference type="SMART" id="SM00842"/>
    </source>
</evidence>
<dbReference type="Proteomes" id="UP000060487">
    <property type="component" value="Unassembled WGS sequence"/>
</dbReference>
<organism evidence="8 9">
    <name type="scientific">Candidatus Magnetominusculus xianensis</name>
    <dbReference type="NCBI Taxonomy" id="1748249"/>
    <lineage>
        <taxon>Bacteria</taxon>
        <taxon>Pseudomonadati</taxon>
        <taxon>Nitrospirota</taxon>
        <taxon>Nitrospiria</taxon>
        <taxon>Nitrospirales</taxon>
        <taxon>Nitrospiraceae</taxon>
        <taxon>Candidatus Magnetominusculus</taxon>
    </lineage>
</organism>
<evidence type="ECO:0000256" key="4">
    <source>
        <dbReference type="ARBA" id="ARBA00023306"/>
    </source>
</evidence>
<keyword evidence="1 5" id="KW-1003">Cell membrane</keyword>
<dbReference type="InterPro" id="IPR003494">
    <property type="entry name" value="SHS2_FtsA"/>
</dbReference>
<name>A0ABR5SHZ2_9BACT</name>
<dbReference type="CDD" id="cd24048">
    <property type="entry name" value="ASKHA_NBD_FtsA"/>
    <property type="match status" value="1"/>
</dbReference>
<dbReference type="Gene3D" id="3.30.420.40">
    <property type="match status" value="2"/>
</dbReference>
<protein>
    <recommendedName>
        <fullName evidence="5 6">Cell division protein FtsA</fullName>
    </recommendedName>
</protein>
<comment type="function">
    <text evidence="5 6">Cell division protein that is involved in the assembly of the Z ring. May serve as a membrane anchor for the Z ring.</text>
</comment>
<dbReference type="GO" id="GO:0051301">
    <property type="term" value="P:cell division"/>
    <property type="evidence" value="ECO:0007669"/>
    <property type="project" value="UniProtKB-KW"/>
</dbReference>
<gene>
    <name evidence="5 8" type="primary">ftsA</name>
    <name evidence="8" type="ORF">ASN18_1200</name>
</gene>
<dbReference type="NCBIfam" id="TIGR01174">
    <property type="entry name" value="ftsA"/>
    <property type="match status" value="1"/>
</dbReference>
<dbReference type="Pfam" id="PF02491">
    <property type="entry name" value="SHS2_FTSA"/>
    <property type="match status" value="1"/>
</dbReference>
<dbReference type="PANTHER" id="PTHR32432:SF4">
    <property type="entry name" value="CELL DIVISION PROTEIN FTSA"/>
    <property type="match status" value="1"/>
</dbReference>
<dbReference type="InterPro" id="IPR043129">
    <property type="entry name" value="ATPase_NBD"/>
</dbReference>
<feature type="domain" description="SHS2" evidence="7">
    <location>
        <begin position="7"/>
        <end position="192"/>
    </location>
</feature>
<reference evidence="8 9" key="1">
    <citation type="submission" date="2015-11" db="EMBL/GenBank/DDBJ databases">
        <authorList>
            <person name="Lin W."/>
        </authorList>
    </citation>
    <scope>NUCLEOTIDE SEQUENCE [LARGE SCALE GENOMIC DNA]</scope>
    <source>
        <strain evidence="8 9">HCH-1</strain>
    </source>
</reference>
<dbReference type="InterPro" id="IPR020823">
    <property type="entry name" value="Cell_div_FtsA"/>
</dbReference>
<evidence type="ECO:0000313" key="9">
    <source>
        <dbReference type="Proteomes" id="UP000060487"/>
    </source>
</evidence>
<keyword evidence="4 5" id="KW-0131">Cell cycle</keyword>